<protein>
    <submittedName>
        <fullName evidence="1">Uncharacterized protein</fullName>
    </submittedName>
</protein>
<evidence type="ECO:0000313" key="2">
    <source>
        <dbReference type="Proteomes" id="UP000663848"/>
    </source>
</evidence>
<dbReference type="EMBL" id="CAJOBR010092326">
    <property type="protein sequence ID" value="CAF5142654.1"/>
    <property type="molecule type" value="Genomic_DNA"/>
</dbReference>
<reference evidence="1" key="1">
    <citation type="submission" date="2021-02" db="EMBL/GenBank/DDBJ databases">
        <authorList>
            <person name="Nowell W R."/>
        </authorList>
    </citation>
    <scope>NUCLEOTIDE SEQUENCE</scope>
</reference>
<accession>A0A822G3Y1</accession>
<dbReference type="Proteomes" id="UP000663848">
    <property type="component" value="Unassembled WGS sequence"/>
</dbReference>
<proteinExistence type="predicted"/>
<comment type="caution">
    <text evidence="1">The sequence shown here is derived from an EMBL/GenBank/DDBJ whole genome shotgun (WGS) entry which is preliminary data.</text>
</comment>
<dbReference type="AlphaFoldDB" id="A0A822G3Y1"/>
<name>A0A822G3Y1_9BILA</name>
<evidence type="ECO:0000313" key="1">
    <source>
        <dbReference type="EMBL" id="CAF5142654.1"/>
    </source>
</evidence>
<sequence length="63" mass="7011">MSRKDAERAMNELNGSQLDSISVRMSWGRAVHVPPQPVYIPPTMRELIMPPPPSGLPFNAQPN</sequence>
<organism evidence="1 2">
    <name type="scientific">Rotaria socialis</name>
    <dbReference type="NCBI Taxonomy" id="392032"/>
    <lineage>
        <taxon>Eukaryota</taxon>
        <taxon>Metazoa</taxon>
        <taxon>Spiralia</taxon>
        <taxon>Gnathifera</taxon>
        <taxon>Rotifera</taxon>
        <taxon>Eurotatoria</taxon>
        <taxon>Bdelloidea</taxon>
        <taxon>Philodinida</taxon>
        <taxon>Philodinidae</taxon>
        <taxon>Rotaria</taxon>
    </lineage>
</organism>
<gene>
    <name evidence="1" type="ORF">QYT958_LOCUS47845</name>
</gene>
<feature type="non-terminal residue" evidence="1">
    <location>
        <position position="63"/>
    </location>
</feature>